<reference evidence="1" key="1">
    <citation type="submission" date="2013-11" db="EMBL/GenBank/DDBJ databases">
        <title>Microbial diversity, functional groups and degradation webs in Northern and Southern Mediterranean and Red Sea marine crude oil polluted sites.</title>
        <authorList>
            <person name="Daffonchio D."/>
            <person name="Mapelli F."/>
            <person name="Ferrer M."/>
            <person name="Richter M."/>
            <person name="Cherif A."/>
            <person name="Malkawi H.I."/>
            <person name="Yakimov M.M."/>
            <person name="Abdel-Fattah Y.R."/>
            <person name="Blaghen M."/>
            <person name="Golyshin P.N."/>
            <person name="Kalogerakis N."/>
            <person name="Boon N."/>
            <person name="Magagnini M."/>
            <person name="Fava F."/>
        </authorList>
    </citation>
    <scope>NUCLEOTIDE SEQUENCE</scope>
</reference>
<proteinExistence type="predicted"/>
<protein>
    <recommendedName>
        <fullName evidence="2">Acetyl-coenzyme A synthetase N-terminal domain-containing protein</fullName>
    </recommendedName>
</protein>
<accession>A0A1B6NQL3</accession>
<comment type="caution">
    <text evidence="1">The sequence shown here is derived from an EMBL/GenBank/DDBJ whole genome shotgun (WGS) entry which is preliminary data.</text>
</comment>
<organism evidence="1">
    <name type="scientific">marine sediment metagenome</name>
    <dbReference type="NCBI Taxonomy" id="412755"/>
    <lineage>
        <taxon>unclassified sequences</taxon>
        <taxon>metagenomes</taxon>
        <taxon>ecological metagenomes</taxon>
    </lineage>
</organism>
<sequence length="50" mass="5761">MTQKSFPISAEFMAAANTTPEKYLEDYNQSIESTEANDAFWAKRAELIDW</sequence>
<name>A0A1B6NQL3_9ZZZZ</name>
<evidence type="ECO:0008006" key="2">
    <source>
        <dbReference type="Google" id="ProtNLM"/>
    </source>
</evidence>
<feature type="non-terminal residue" evidence="1">
    <location>
        <position position="50"/>
    </location>
</feature>
<dbReference type="EMBL" id="AYSL01001607">
    <property type="protein sequence ID" value="KTF05729.1"/>
    <property type="molecule type" value="Genomic_DNA"/>
</dbReference>
<dbReference type="AlphaFoldDB" id="A0A1B6NQL3"/>
<evidence type="ECO:0000313" key="1">
    <source>
        <dbReference type="EMBL" id="KTF05729.1"/>
    </source>
</evidence>
<gene>
    <name evidence="1" type="ORF">MGSAQ_002775</name>
</gene>